<evidence type="ECO:0000313" key="4">
    <source>
        <dbReference type="Proteomes" id="UP000011021"/>
    </source>
</evidence>
<feature type="transmembrane region" description="Helical" evidence="2">
    <location>
        <begin position="76"/>
        <end position="96"/>
    </location>
</feature>
<dbReference type="AlphaFoldDB" id="E7S129"/>
<name>E7S129_9BURK</name>
<keyword evidence="2" id="KW-1133">Transmembrane helix</keyword>
<dbReference type="Proteomes" id="UP000011021">
    <property type="component" value="Unassembled WGS sequence"/>
</dbReference>
<sequence length="134" mass="14508">MLPPRKTAATRAADCLPVKPQTGGDTMRQDQTDTRAETAVSASRARSPLGGWWISLVYGLVPSVLVLTPIDGRLGQVSTTSIAGVLVYLAFTLLLLRQSARNRIDEPIWFIVLLFVFAAAILLFGRGVAEWLGV</sequence>
<feature type="compositionally biased region" description="Basic and acidic residues" evidence="1">
    <location>
        <begin position="27"/>
        <end position="36"/>
    </location>
</feature>
<feature type="transmembrane region" description="Helical" evidence="2">
    <location>
        <begin position="108"/>
        <end position="129"/>
    </location>
</feature>
<evidence type="ECO:0000313" key="3">
    <source>
        <dbReference type="EMBL" id="EFV93685.1"/>
    </source>
</evidence>
<keyword evidence="4" id="KW-1185">Reference proteome</keyword>
<comment type="caution">
    <text evidence="3">The sequence shown here is derived from an EMBL/GenBank/DDBJ whole genome shotgun (WGS) entry which is preliminary data.</text>
</comment>
<dbReference type="HOGENOM" id="CLU_1893583_0_0_4"/>
<protein>
    <submittedName>
        <fullName evidence="3">Uncharacterized protein</fullName>
    </submittedName>
</protein>
<evidence type="ECO:0000256" key="2">
    <source>
        <dbReference type="SAM" id="Phobius"/>
    </source>
</evidence>
<dbReference type="EMBL" id="AEQP01000024">
    <property type="protein sequence ID" value="EFV93685.1"/>
    <property type="molecule type" value="Genomic_DNA"/>
</dbReference>
<accession>E7S129</accession>
<reference evidence="3 4" key="1">
    <citation type="submission" date="2010-12" db="EMBL/GenBank/DDBJ databases">
        <authorList>
            <person name="Muzny D."/>
            <person name="Qin X."/>
            <person name="Deng J."/>
            <person name="Jiang H."/>
            <person name="Liu Y."/>
            <person name="Qu J."/>
            <person name="Song X.-Z."/>
            <person name="Zhang L."/>
            <person name="Thornton R."/>
            <person name="Coyle M."/>
            <person name="Francisco L."/>
            <person name="Jackson L."/>
            <person name="Javaid M."/>
            <person name="Korchina V."/>
            <person name="Kovar C."/>
            <person name="Mata R."/>
            <person name="Mathew T."/>
            <person name="Ngo R."/>
            <person name="Nguyen L."/>
            <person name="Nguyen N."/>
            <person name="Okwuonu G."/>
            <person name="Ongeri F."/>
            <person name="Pham C."/>
            <person name="Simmons D."/>
            <person name="Wilczek-Boney K."/>
            <person name="Hale W."/>
            <person name="Jakkamsetti A."/>
            <person name="Pham P."/>
            <person name="Ruth R."/>
            <person name="San Lucas F."/>
            <person name="Warren J."/>
            <person name="Zhang J."/>
            <person name="Zhao Z."/>
            <person name="Zhou C."/>
            <person name="Zhu D."/>
            <person name="Lee S."/>
            <person name="Bess C."/>
            <person name="Blankenburg K."/>
            <person name="Forbes L."/>
            <person name="Fu Q."/>
            <person name="Gubbala S."/>
            <person name="Hirani K."/>
            <person name="Jayaseelan J.C."/>
            <person name="Lara F."/>
            <person name="Munidasa M."/>
            <person name="Palculict T."/>
            <person name="Patil S."/>
            <person name="Pu L.-L."/>
            <person name="Saada N."/>
            <person name="Tang L."/>
            <person name="Weissenberger G."/>
            <person name="Zhu Y."/>
            <person name="Hemphill L."/>
            <person name="Shang Y."/>
            <person name="Youmans B."/>
            <person name="Ayvaz T."/>
            <person name="Ross M."/>
            <person name="Santibanez J."/>
            <person name="Aqrawi P."/>
            <person name="Gross S."/>
            <person name="Joshi V."/>
            <person name="Fowler G."/>
            <person name="Nazareth L."/>
            <person name="Reid J."/>
            <person name="Worley K."/>
            <person name="Petrosino J."/>
            <person name="Highlander S."/>
            <person name="Gibbs R."/>
        </authorList>
    </citation>
    <scope>NUCLEOTIDE SEQUENCE [LARGE SCALE GENOMIC DNA]</scope>
    <source>
        <strain evidence="3 4">ATCC 51599</strain>
    </source>
</reference>
<keyword evidence="2" id="KW-0812">Transmembrane</keyword>
<feature type="region of interest" description="Disordered" evidence="1">
    <location>
        <begin position="17"/>
        <end position="39"/>
    </location>
</feature>
<gene>
    <name evidence="3" type="ORF">HMPREF0551_2581</name>
</gene>
<evidence type="ECO:0000256" key="1">
    <source>
        <dbReference type="SAM" id="MobiDB-lite"/>
    </source>
</evidence>
<organism evidence="3 4">
    <name type="scientific">Lautropia mirabilis ATCC 51599</name>
    <dbReference type="NCBI Taxonomy" id="887898"/>
    <lineage>
        <taxon>Bacteria</taxon>
        <taxon>Pseudomonadati</taxon>
        <taxon>Pseudomonadota</taxon>
        <taxon>Betaproteobacteria</taxon>
        <taxon>Burkholderiales</taxon>
        <taxon>Burkholderiaceae</taxon>
        <taxon>Lautropia</taxon>
    </lineage>
</organism>
<feature type="transmembrane region" description="Helical" evidence="2">
    <location>
        <begin position="51"/>
        <end position="70"/>
    </location>
</feature>
<keyword evidence="2" id="KW-0472">Membrane</keyword>
<proteinExistence type="predicted"/>